<dbReference type="OrthoDB" id="5638682at2"/>
<protein>
    <submittedName>
        <fullName evidence="1">Uncharacterized protein</fullName>
    </submittedName>
</protein>
<accession>A0A0W0TRD5</accession>
<sequence length="95" mass="10653">MSAPQNDALTAEEYSKAMNFVGQHLLSALQQSVEQLPKPLRSRQLVAQALSAFLTNTIYKQYPDNQDACQYMLDEITKLVKAQLNSIPQAQKVEV</sequence>
<dbReference type="EMBL" id="LNYA01000023">
    <property type="protein sequence ID" value="KTC98173.1"/>
    <property type="molecule type" value="Genomic_DNA"/>
</dbReference>
<dbReference type="PATRIC" id="fig|448.7.peg.1285"/>
<dbReference type="STRING" id="448.Lery_1227"/>
<dbReference type="AlphaFoldDB" id="A0A0W0TRD5"/>
<name>A0A0W0TRD5_LEGER</name>
<proteinExistence type="predicted"/>
<gene>
    <name evidence="1" type="ORF">Lery_1227</name>
</gene>
<comment type="caution">
    <text evidence="1">The sequence shown here is derived from an EMBL/GenBank/DDBJ whole genome shotgun (WGS) entry which is preliminary data.</text>
</comment>
<evidence type="ECO:0000313" key="2">
    <source>
        <dbReference type="Proteomes" id="UP000054773"/>
    </source>
</evidence>
<organism evidence="1 2">
    <name type="scientific">Legionella erythra</name>
    <dbReference type="NCBI Taxonomy" id="448"/>
    <lineage>
        <taxon>Bacteria</taxon>
        <taxon>Pseudomonadati</taxon>
        <taxon>Pseudomonadota</taxon>
        <taxon>Gammaproteobacteria</taxon>
        <taxon>Legionellales</taxon>
        <taxon>Legionellaceae</taxon>
        <taxon>Legionella</taxon>
    </lineage>
</organism>
<evidence type="ECO:0000313" key="1">
    <source>
        <dbReference type="EMBL" id="KTC98173.1"/>
    </source>
</evidence>
<keyword evidence="2" id="KW-1185">Reference proteome</keyword>
<dbReference type="RefSeq" id="WP_058526375.1">
    <property type="nucleotide sequence ID" value="NZ_CAAAHY010000002.1"/>
</dbReference>
<reference evidence="1 2" key="1">
    <citation type="submission" date="2015-11" db="EMBL/GenBank/DDBJ databases">
        <title>Genomic analysis of 38 Legionella species identifies large and diverse effector repertoires.</title>
        <authorList>
            <person name="Burstein D."/>
            <person name="Amaro F."/>
            <person name="Zusman T."/>
            <person name="Lifshitz Z."/>
            <person name="Cohen O."/>
            <person name="Gilbert J.A."/>
            <person name="Pupko T."/>
            <person name="Shuman H.A."/>
            <person name="Segal G."/>
        </authorList>
    </citation>
    <scope>NUCLEOTIDE SEQUENCE [LARGE SCALE GENOMIC DNA]</scope>
    <source>
        <strain evidence="1 2">SE-32A-C8</strain>
    </source>
</reference>
<dbReference type="Proteomes" id="UP000054773">
    <property type="component" value="Unassembled WGS sequence"/>
</dbReference>